<keyword evidence="1" id="KW-0732">Signal</keyword>
<organism evidence="2 3">
    <name type="scientific">Pseudosulfitobacter pseudonitzschiae</name>
    <dbReference type="NCBI Taxonomy" id="1402135"/>
    <lineage>
        <taxon>Bacteria</taxon>
        <taxon>Pseudomonadati</taxon>
        <taxon>Pseudomonadota</taxon>
        <taxon>Alphaproteobacteria</taxon>
        <taxon>Rhodobacterales</taxon>
        <taxon>Roseobacteraceae</taxon>
        <taxon>Pseudosulfitobacter</taxon>
    </lineage>
</organism>
<comment type="caution">
    <text evidence="2">The sequence shown here is derived from an EMBL/GenBank/DDBJ whole genome shotgun (WGS) entry which is preliminary data.</text>
</comment>
<dbReference type="GeneID" id="68869558"/>
<feature type="chain" id="PRO_5001690229" description="DUF2155 domain-containing protein" evidence="1">
    <location>
        <begin position="20"/>
        <end position="119"/>
    </location>
</feature>
<dbReference type="InterPro" id="IPR019225">
    <property type="entry name" value="DUF2155"/>
</dbReference>
<dbReference type="AlphaFoldDB" id="A0A073J1Y3"/>
<proteinExistence type="predicted"/>
<protein>
    <recommendedName>
        <fullName evidence="4">DUF2155 domain-containing protein</fullName>
    </recommendedName>
</protein>
<dbReference type="Pfam" id="PF09923">
    <property type="entry name" value="DUF2155"/>
    <property type="match status" value="1"/>
</dbReference>
<evidence type="ECO:0000313" key="2">
    <source>
        <dbReference type="EMBL" id="KEJ95701.1"/>
    </source>
</evidence>
<evidence type="ECO:0000313" key="3">
    <source>
        <dbReference type="Proteomes" id="UP000027746"/>
    </source>
</evidence>
<evidence type="ECO:0000256" key="1">
    <source>
        <dbReference type="SAM" id="SignalP"/>
    </source>
</evidence>
<evidence type="ECO:0008006" key="4">
    <source>
        <dbReference type="Google" id="ProtNLM"/>
    </source>
</evidence>
<accession>A0A073J1Y3</accession>
<feature type="signal peptide" evidence="1">
    <location>
        <begin position="1"/>
        <end position="19"/>
    </location>
</feature>
<name>A0A073J1Y3_9RHOB</name>
<dbReference type="RefSeq" id="WP_037925858.1">
    <property type="nucleotide sequence ID" value="NZ_CP054599.1"/>
</dbReference>
<gene>
    <name evidence="2" type="ORF">SUH3_19515</name>
</gene>
<reference evidence="2 3" key="1">
    <citation type="submission" date="2014-01" db="EMBL/GenBank/DDBJ databases">
        <title>Sulfitobacter sp. H3 (MCCC 1A00686) Genome Sequencing.</title>
        <authorList>
            <person name="Lai Q."/>
            <person name="Hong Z."/>
        </authorList>
    </citation>
    <scope>NUCLEOTIDE SEQUENCE [LARGE SCALE GENOMIC DNA]</scope>
    <source>
        <strain evidence="2 3">H3</strain>
    </source>
</reference>
<dbReference type="EMBL" id="JAMD01000005">
    <property type="protein sequence ID" value="KEJ95701.1"/>
    <property type="molecule type" value="Genomic_DNA"/>
</dbReference>
<keyword evidence="3" id="KW-1185">Reference proteome</keyword>
<sequence length="119" mass="12737">MKHLLAAVCLAAFVLPAAAQETATARGAVLRGLDTFNGHVTDMEVAAGQSVQFGRLNIVLRECRYPAGNPAGDAYASLEISQQGREGVIFSGWMIASSPALSAMEHPRYDVWVLRCTTD</sequence>
<dbReference type="Proteomes" id="UP000027746">
    <property type="component" value="Unassembled WGS sequence"/>
</dbReference>